<reference evidence="1" key="1">
    <citation type="journal article" date="2009" name="PLoS Genet.">
        <title>Sequencing, mapping, and analysis of 27,455 maize full-length cDNAs.</title>
        <authorList>
            <person name="Soderlund C."/>
            <person name="Descour A."/>
            <person name="Kudrna D."/>
            <person name="Bomhoff M."/>
            <person name="Boyd L."/>
            <person name="Currie J."/>
            <person name="Angelova A."/>
            <person name="Collura K."/>
            <person name="Wissotski M."/>
            <person name="Ashley E."/>
            <person name="Morrow D."/>
            <person name="Fernandes J."/>
            <person name="Walbot V."/>
            <person name="Yu Y."/>
        </authorList>
    </citation>
    <scope>NUCLEOTIDE SEQUENCE</scope>
    <source>
        <strain evidence="1">B73</strain>
    </source>
</reference>
<dbReference type="AlphaFoldDB" id="B4FMW7"/>
<sequence length="161" mass="16926">MPRLLLWCFPCARRSSSAASDSLAFPELALNLLAGSSASCRAVALLCASDSPLLGSAVASCSLVAEHSPCARAFSVQFLEHLGLSMVAPFVVGARLLVSVCRVAPLLFLSRARSRCHHFAVFAGSHLVVLVSSPRAAFCLPARPLSSLGLNSYRVIDLTAT</sequence>
<name>B4FMW7_MAIZE</name>
<evidence type="ECO:0000313" key="1">
    <source>
        <dbReference type="EMBL" id="ACF83460.1"/>
    </source>
</evidence>
<accession>B4FMW7</accession>
<protein>
    <submittedName>
        <fullName evidence="1">Uncharacterized protein</fullName>
    </submittedName>
</protein>
<dbReference type="EMBL" id="BT038455">
    <property type="protein sequence ID" value="ACF83460.1"/>
    <property type="molecule type" value="mRNA"/>
</dbReference>
<dbReference type="RefSeq" id="NP_001140265.1">
    <property type="nucleotide sequence ID" value="NM_001146793.1"/>
</dbReference>
<proteinExistence type="evidence at transcript level"/>
<organism evidence="1">
    <name type="scientific">Zea mays</name>
    <name type="common">Maize</name>
    <dbReference type="NCBI Taxonomy" id="4577"/>
    <lineage>
        <taxon>Eukaryota</taxon>
        <taxon>Viridiplantae</taxon>
        <taxon>Streptophyta</taxon>
        <taxon>Embryophyta</taxon>
        <taxon>Tracheophyta</taxon>
        <taxon>Spermatophyta</taxon>
        <taxon>Magnoliopsida</taxon>
        <taxon>Liliopsida</taxon>
        <taxon>Poales</taxon>
        <taxon>Poaceae</taxon>
        <taxon>PACMAD clade</taxon>
        <taxon>Panicoideae</taxon>
        <taxon>Andropogonodae</taxon>
        <taxon>Andropogoneae</taxon>
        <taxon>Tripsacinae</taxon>
        <taxon>Zea</taxon>
    </lineage>
</organism>
<dbReference type="HOGENOM" id="CLU_1646187_0_0_1"/>
<dbReference type="KEGG" id="zma:100272308"/>
<dbReference type="GeneID" id="100272308"/>